<dbReference type="GO" id="GO:0004722">
    <property type="term" value="F:protein serine/threonine phosphatase activity"/>
    <property type="evidence" value="ECO:0007669"/>
    <property type="project" value="InterPro"/>
</dbReference>
<comment type="similarity">
    <text evidence="1">Belongs to the maelstrom family.</text>
</comment>
<dbReference type="PROSITE" id="PS50118">
    <property type="entry name" value="HMG_BOX_2"/>
    <property type="match status" value="1"/>
</dbReference>
<dbReference type="GO" id="GO:0003677">
    <property type="term" value="F:DNA binding"/>
    <property type="evidence" value="ECO:0007669"/>
    <property type="project" value="UniProtKB-UniRule"/>
</dbReference>
<keyword evidence="6" id="KW-0238">DNA-binding</keyword>
<organism evidence="11 12">
    <name type="scientific">Melipona quadrifasciata</name>
    <dbReference type="NCBI Taxonomy" id="166423"/>
    <lineage>
        <taxon>Eukaryota</taxon>
        <taxon>Metazoa</taxon>
        <taxon>Ecdysozoa</taxon>
        <taxon>Arthropoda</taxon>
        <taxon>Hexapoda</taxon>
        <taxon>Insecta</taxon>
        <taxon>Pterygota</taxon>
        <taxon>Neoptera</taxon>
        <taxon>Endopterygota</taxon>
        <taxon>Hymenoptera</taxon>
        <taxon>Apocrita</taxon>
        <taxon>Aculeata</taxon>
        <taxon>Apoidea</taxon>
        <taxon>Anthophila</taxon>
        <taxon>Apidae</taxon>
        <taxon>Melipona</taxon>
    </lineage>
</organism>
<dbReference type="InterPro" id="IPR024970">
    <property type="entry name" value="Maelstrom"/>
</dbReference>
<evidence type="ECO:0000256" key="5">
    <source>
        <dbReference type="ARBA" id="ARBA00023158"/>
    </source>
</evidence>
<dbReference type="Gene3D" id="3.60.40.10">
    <property type="entry name" value="PPM-type phosphatase domain"/>
    <property type="match status" value="1"/>
</dbReference>
<dbReference type="OrthoDB" id="10025511at2759"/>
<evidence type="ECO:0000256" key="4">
    <source>
        <dbReference type="ARBA" id="ARBA00022912"/>
    </source>
</evidence>
<dbReference type="GO" id="GO:0005634">
    <property type="term" value="C:nucleus"/>
    <property type="evidence" value="ECO:0007669"/>
    <property type="project" value="UniProtKB-UniRule"/>
</dbReference>
<dbReference type="InterPro" id="IPR001932">
    <property type="entry name" value="PPM-type_phosphatase-like_dom"/>
</dbReference>
<dbReference type="FunFam" id="3.60.40.10:FF:000060">
    <property type="entry name" value="Protein phosphatase 2c"/>
    <property type="match status" value="1"/>
</dbReference>
<feature type="region of interest" description="Disordered" evidence="8">
    <location>
        <begin position="1163"/>
        <end position="1208"/>
    </location>
</feature>
<evidence type="ECO:0000256" key="7">
    <source>
        <dbReference type="RuleBase" id="RU003465"/>
    </source>
</evidence>
<feature type="domain" description="PPM-type phosphatase" evidence="10">
    <location>
        <begin position="537"/>
        <end position="859"/>
    </location>
</feature>
<dbReference type="Gene3D" id="1.10.30.10">
    <property type="entry name" value="High mobility group box domain"/>
    <property type="match status" value="1"/>
</dbReference>
<dbReference type="Pfam" id="PF00481">
    <property type="entry name" value="PP2C"/>
    <property type="match status" value="1"/>
</dbReference>
<feature type="region of interest" description="Disordered" evidence="8">
    <location>
        <begin position="431"/>
        <end position="451"/>
    </location>
</feature>
<dbReference type="Pfam" id="PF13017">
    <property type="entry name" value="Maelstrom"/>
    <property type="match status" value="1"/>
</dbReference>
<dbReference type="PANTHER" id="PTHR47992">
    <property type="entry name" value="PROTEIN PHOSPHATASE"/>
    <property type="match status" value="1"/>
</dbReference>
<gene>
    <name evidence="11" type="ORF">WN51_14485</name>
</gene>
<evidence type="ECO:0000256" key="1">
    <source>
        <dbReference type="ARBA" id="ARBA00007057"/>
    </source>
</evidence>
<feature type="region of interest" description="Disordered" evidence="8">
    <location>
        <begin position="966"/>
        <end position="1012"/>
    </location>
</feature>
<dbReference type="SMART" id="SM00332">
    <property type="entry name" value="PP2Cc"/>
    <property type="match status" value="1"/>
</dbReference>
<dbReference type="EMBL" id="KQ435798">
    <property type="protein sequence ID" value="KOX73439.1"/>
    <property type="molecule type" value="Genomic_DNA"/>
</dbReference>
<feature type="region of interest" description="Disordered" evidence="8">
    <location>
        <begin position="1341"/>
        <end position="1416"/>
    </location>
</feature>
<feature type="DNA-binding region" description="HMG box" evidence="6">
    <location>
        <begin position="1"/>
        <end position="69"/>
    </location>
</feature>
<evidence type="ECO:0000256" key="6">
    <source>
        <dbReference type="PROSITE-ProRule" id="PRU00267"/>
    </source>
</evidence>
<dbReference type="InterPro" id="IPR036910">
    <property type="entry name" value="HMG_box_dom_sf"/>
</dbReference>
<dbReference type="CDD" id="cd00143">
    <property type="entry name" value="PP2Cc"/>
    <property type="match status" value="1"/>
</dbReference>
<feature type="compositionally biased region" description="Basic and acidic residues" evidence="8">
    <location>
        <begin position="971"/>
        <end position="996"/>
    </location>
</feature>
<dbReference type="Pfam" id="PF09011">
    <property type="entry name" value="HMG_box_2"/>
    <property type="match status" value="1"/>
</dbReference>
<sequence>MPKNAFYFFMHDWAKQQERWGISAPKNLRELSAACSDDWKNLPPYEKEMYRAKAKQHKTKGGHNVKKTVIGESLAALELQEKKEQEFHQNMIRYIESIVSLGVMHNKFAVAEFSLENGIEDMYHELLKAKIPLGWRRDAIEFSQQTHQIPIDLEEGEQDFSAMYYKFTRFLDARKTGNKYPPLFTLKDLYPAVESLLTKMIDDGRGCLEDYLIYSIEALFGEMRNAAVKKVGSCSLPLVIAEHQFAKDYFSDSHGFECEFHKIIDVTQYCSKSIVTRWGLTICDYCCEYLDIKMIEGVHRPYNEYCDINIQNEIYDIDYRAKNLNIERKQTVKVDEVFMEHKNEMSQRSDKEELSRWNADTFIDRVEPSTSQINTATLNMPMRPLRAPKTVAQALNEIDEIVDPLNKVNFPPIGGRGTQIHRKNSAPIKLPLGRDSRETSGYSGGRHIGDGEIVEGTTPPALLRCAQRHCAVWGHDRWSVCASLELRADLPSKYEASVPLCVSKECVVKRRCRVSSRWHPESPACTIMPLSIGVNLRVTGHCNQGGRKYMEDMFSVAFQSTPDDKDLEYAFFGIFDGHGGGEAATFAKEHLMNVIVKQKNFWSDRDEDVLRAIKDGYVNTHYAMWRELDKWPRTASGLPSTAGTTASIAFIRKGKIYLGHVGDSGIILGYQVDGDPQWRAEALTKDHKPESGPEMMRIRESGGKVVSKSGVPRVVWNRPRIGHKGPVRRSTHIDEIPFLAVARSLGDLWSYNSELNTFVVSPEPDVKVVAIDVESHRCLIFGTDGLWNMLTPQAAVSIVQAADRHNEKHLIASQQTCNGQADNVQLWINPSKSLVDRALEKWSSKRLRADNTSVVTLMLDPPGPSRKAPTRHNCNPISPGIPRPSPIINHNVDLKRSDIPEEMQENRKESNVENICTPIEKVEKNECQKNETHTSIPENLLNENIQSVESSFDKILEKSIEVNSPKSEAIPAEKTETIEEPKTTIKEHDISTEQKNSKSSRQSSEAEKKNDSIVSNVIHQSAFSSECNGTHSSTECNEMVPESTSSNENEVKANVLNGSCHKQATLFSTSRKDVRSAKRHSLTAHSRNTLVDAGSLETKTYVNSRLKSRSTKVAGNAIEEGVRNSTNKTSGSAIGTKRRHSAISQNVVNTVEESCILQEPCVKRRTRSEDRPNPVDENDPANQATKDASSSLNWPTTDSNIARSTAGATTVPVQERLSSLNTFQRNLGKKASPVKAIRRPSIKGLLKQLWVASLSAREWDQGRSNRSNNERRIKRTVSIIGSADDTNVPQRWLRSDTIAATPVKTLRSRNVDITGHTISPQLVHQYGIVKQSRLSLPNKMKHSSNNGFLQSNKVRSSLPSSIKQTNNNTGNGACSTINPTNTGCNSSSGMAKRVKSPYNPSARSLSSRSRIKRLGK</sequence>
<dbReference type="InterPro" id="IPR009071">
    <property type="entry name" value="HMG_box_dom"/>
</dbReference>
<evidence type="ECO:0000256" key="3">
    <source>
        <dbReference type="ARBA" id="ARBA00022801"/>
    </source>
</evidence>
<dbReference type="GO" id="GO:0031047">
    <property type="term" value="P:regulatory ncRNA-mediated gene silencing"/>
    <property type="evidence" value="ECO:0007669"/>
    <property type="project" value="UniProtKB-KW"/>
</dbReference>
<evidence type="ECO:0000256" key="8">
    <source>
        <dbReference type="SAM" id="MobiDB-lite"/>
    </source>
</evidence>
<dbReference type="PROSITE" id="PS01032">
    <property type="entry name" value="PPM_1"/>
    <property type="match status" value="1"/>
</dbReference>
<dbReference type="Proteomes" id="UP000053105">
    <property type="component" value="Unassembled WGS sequence"/>
</dbReference>
<evidence type="ECO:0000259" key="10">
    <source>
        <dbReference type="PROSITE" id="PS51746"/>
    </source>
</evidence>
<keyword evidence="6" id="KW-0539">Nucleus</keyword>
<feature type="region of interest" description="Disordered" evidence="8">
    <location>
        <begin position="1024"/>
        <end position="1044"/>
    </location>
</feature>
<feature type="compositionally biased region" description="Polar residues" evidence="8">
    <location>
        <begin position="1343"/>
        <end position="1389"/>
    </location>
</feature>
<comment type="similarity">
    <text evidence="7">Belongs to the PP2C family.</text>
</comment>
<evidence type="ECO:0000256" key="2">
    <source>
        <dbReference type="ARBA" id="ARBA00022723"/>
    </source>
</evidence>
<reference evidence="11 12" key="1">
    <citation type="submission" date="2015-07" db="EMBL/GenBank/DDBJ databases">
        <title>The genome of Melipona quadrifasciata.</title>
        <authorList>
            <person name="Pan H."/>
            <person name="Kapheim K."/>
        </authorList>
    </citation>
    <scope>NUCLEOTIDE SEQUENCE [LARGE SCALE GENOMIC DNA]</scope>
    <source>
        <strain evidence="11">0111107301</strain>
        <tissue evidence="11">Whole body</tissue>
    </source>
</reference>
<keyword evidence="3 7" id="KW-0378">Hydrolase</keyword>
<dbReference type="PROSITE" id="PS51746">
    <property type="entry name" value="PPM_2"/>
    <property type="match status" value="1"/>
</dbReference>
<protein>
    <submittedName>
        <fullName evidence="11">Protein phosphatase 1D</fullName>
    </submittedName>
</protein>
<dbReference type="SUPFAM" id="SSF47095">
    <property type="entry name" value="HMG-box"/>
    <property type="match status" value="1"/>
</dbReference>
<keyword evidence="2" id="KW-0479">Metal-binding</keyword>
<dbReference type="InterPro" id="IPR000222">
    <property type="entry name" value="PP2C_BS"/>
</dbReference>
<dbReference type="SUPFAM" id="SSF81606">
    <property type="entry name" value="PP2C-like"/>
    <property type="match status" value="1"/>
</dbReference>
<feature type="region of interest" description="Disordered" evidence="8">
    <location>
        <begin position="860"/>
        <end position="885"/>
    </location>
</feature>
<dbReference type="CDD" id="cd21992">
    <property type="entry name" value="HMG-box_MAEL"/>
    <property type="match status" value="1"/>
</dbReference>
<keyword evidence="5" id="KW-0943">RNA-mediated gene silencing</keyword>
<dbReference type="GO" id="GO:0060964">
    <property type="term" value="P:regulation of miRNA-mediated gene silencing"/>
    <property type="evidence" value="ECO:0007669"/>
    <property type="project" value="InterPro"/>
</dbReference>
<dbReference type="GO" id="GO:0046872">
    <property type="term" value="F:metal ion binding"/>
    <property type="evidence" value="ECO:0007669"/>
    <property type="project" value="UniProtKB-KW"/>
</dbReference>
<feature type="compositionally biased region" description="Polar residues" evidence="8">
    <location>
        <begin position="1180"/>
        <end position="1208"/>
    </location>
</feature>
<name>A0A0M9A0Q0_9HYME</name>
<dbReference type="STRING" id="166423.A0A0M9A0Q0"/>
<dbReference type="InterPro" id="IPR036457">
    <property type="entry name" value="PPM-type-like_dom_sf"/>
</dbReference>
<proteinExistence type="inferred from homology"/>
<keyword evidence="4 7" id="KW-0904">Protein phosphatase</keyword>
<keyword evidence="12" id="KW-1185">Reference proteome</keyword>
<evidence type="ECO:0000313" key="12">
    <source>
        <dbReference type="Proteomes" id="UP000053105"/>
    </source>
</evidence>
<accession>A0A0M9A0Q0</accession>
<dbReference type="InterPro" id="IPR015655">
    <property type="entry name" value="PP2C"/>
</dbReference>
<evidence type="ECO:0000313" key="11">
    <source>
        <dbReference type="EMBL" id="KOX73439.1"/>
    </source>
</evidence>
<feature type="domain" description="HMG box" evidence="9">
    <location>
        <begin position="1"/>
        <end position="69"/>
    </location>
</feature>
<evidence type="ECO:0000259" key="9">
    <source>
        <dbReference type="PROSITE" id="PS50118"/>
    </source>
</evidence>